<dbReference type="WBParaSite" id="ES5_v2.g27207.t1">
    <property type="protein sequence ID" value="ES5_v2.g27207.t1"/>
    <property type="gene ID" value="ES5_v2.g27207"/>
</dbReference>
<dbReference type="Proteomes" id="UP000887579">
    <property type="component" value="Unplaced"/>
</dbReference>
<accession>A0AC34GC90</accession>
<organism evidence="1 2">
    <name type="scientific">Panagrolaimus sp. ES5</name>
    <dbReference type="NCBI Taxonomy" id="591445"/>
    <lineage>
        <taxon>Eukaryota</taxon>
        <taxon>Metazoa</taxon>
        <taxon>Ecdysozoa</taxon>
        <taxon>Nematoda</taxon>
        <taxon>Chromadorea</taxon>
        <taxon>Rhabditida</taxon>
        <taxon>Tylenchina</taxon>
        <taxon>Panagrolaimomorpha</taxon>
        <taxon>Panagrolaimoidea</taxon>
        <taxon>Panagrolaimidae</taxon>
        <taxon>Panagrolaimus</taxon>
    </lineage>
</organism>
<proteinExistence type="predicted"/>
<protein>
    <submittedName>
        <fullName evidence="2">Uncharacterized protein</fullName>
    </submittedName>
</protein>
<reference evidence="2" key="1">
    <citation type="submission" date="2022-11" db="UniProtKB">
        <authorList>
            <consortium name="WormBaseParasite"/>
        </authorList>
    </citation>
    <scope>IDENTIFICATION</scope>
</reference>
<evidence type="ECO:0000313" key="2">
    <source>
        <dbReference type="WBParaSite" id="ES5_v2.g27207.t1"/>
    </source>
</evidence>
<evidence type="ECO:0000313" key="1">
    <source>
        <dbReference type="Proteomes" id="UP000887579"/>
    </source>
</evidence>
<sequence length="188" mass="19460">MSSSVPDHSINNNNNIATSPLQLSQFLFGTSPTAALAALTVANSPPASLPIPSSTPAYDRRSESGSDTSSIASLSSSPTPSSSTPDLFDSLRRRTSSFGAPLSVNPFANLSSTFPTQPSLAANLPTHEQLLAFLANVQLSSCFPGLNLSANEPEGSVTGMDTTPQQLPPNNKPIPAALTTNFVDICSV</sequence>
<name>A0AC34GC90_9BILA</name>